<dbReference type="CDD" id="cd07043">
    <property type="entry name" value="STAS_anti-anti-sigma_factors"/>
    <property type="match status" value="1"/>
</dbReference>
<dbReference type="EMBL" id="BMNH01000001">
    <property type="protein sequence ID" value="GGO61411.1"/>
    <property type="molecule type" value="Genomic_DNA"/>
</dbReference>
<dbReference type="AlphaFoldDB" id="A0A917YQP3"/>
<evidence type="ECO:0000256" key="1">
    <source>
        <dbReference type="ARBA" id="ARBA00009013"/>
    </source>
</evidence>
<feature type="domain" description="STAS" evidence="3">
    <location>
        <begin position="8"/>
        <end position="117"/>
    </location>
</feature>
<dbReference type="SUPFAM" id="SSF52091">
    <property type="entry name" value="SpoIIaa-like"/>
    <property type="match status" value="1"/>
</dbReference>
<evidence type="ECO:0000313" key="5">
    <source>
        <dbReference type="Proteomes" id="UP000646523"/>
    </source>
</evidence>
<name>A0A917YQP3_9ACTN</name>
<dbReference type="InterPro" id="IPR003658">
    <property type="entry name" value="Anti-sigma_ant"/>
</dbReference>
<organism evidence="4 5">
    <name type="scientific">Nonomuraea cavernae</name>
    <dbReference type="NCBI Taxonomy" id="2045107"/>
    <lineage>
        <taxon>Bacteria</taxon>
        <taxon>Bacillati</taxon>
        <taxon>Actinomycetota</taxon>
        <taxon>Actinomycetes</taxon>
        <taxon>Streptosporangiales</taxon>
        <taxon>Streptosporangiaceae</taxon>
        <taxon>Nonomuraea</taxon>
    </lineage>
</organism>
<reference evidence="4" key="1">
    <citation type="journal article" date="2014" name="Int. J. Syst. Evol. Microbiol.">
        <title>Complete genome sequence of Corynebacterium casei LMG S-19264T (=DSM 44701T), isolated from a smear-ripened cheese.</title>
        <authorList>
            <consortium name="US DOE Joint Genome Institute (JGI-PGF)"/>
            <person name="Walter F."/>
            <person name="Albersmeier A."/>
            <person name="Kalinowski J."/>
            <person name="Ruckert C."/>
        </authorList>
    </citation>
    <scope>NUCLEOTIDE SEQUENCE</scope>
    <source>
        <strain evidence="4">CGMCC 4.7368</strain>
    </source>
</reference>
<comment type="caution">
    <text evidence="4">The sequence shown here is derived from an EMBL/GenBank/DDBJ whole genome shotgun (WGS) entry which is preliminary data.</text>
</comment>
<dbReference type="Pfam" id="PF01740">
    <property type="entry name" value="STAS"/>
    <property type="match status" value="1"/>
</dbReference>
<reference evidence="4" key="2">
    <citation type="submission" date="2020-09" db="EMBL/GenBank/DDBJ databases">
        <authorList>
            <person name="Sun Q."/>
            <person name="Zhou Y."/>
        </authorList>
    </citation>
    <scope>NUCLEOTIDE SEQUENCE</scope>
    <source>
        <strain evidence="4">CGMCC 4.7368</strain>
    </source>
</reference>
<proteinExistence type="inferred from homology"/>
<comment type="similarity">
    <text evidence="1 2">Belongs to the anti-sigma-factor antagonist family.</text>
</comment>
<evidence type="ECO:0000256" key="2">
    <source>
        <dbReference type="RuleBase" id="RU003749"/>
    </source>
</evidence>
<dbReference type="GO" id="GO:0043856">
    <property type="term" value="F:anti-sigma factor antagonist activity"/>
    <property type="evidence" value="ECO:0007669"/>
    <property type="project" value="InterPro"/>
</dbReference>
<gene>
    <name evidence="4" type="ORF">GCM10012289_03580</name>
</gene>
<accession>A0A917YQP3</accession>
<dbReference type="NCBIfam" id="TIGR00377">
    <property type="entry name" value="ant_ant_sig"/>
    <property type="match status" value="1"/>
</dbReference>
<dbReference type="InterPro" id="IPR002645">
    <property type="entry name" value="STAS_dom"/>
</dbReference>
<evidence type="ECO:0000259" key="3">
    <source>
        <dbReference type="PROSITE" id="PS50801"/>
    </source>
</evidence>
<dbReference type="PROSITE" id="PS50801">
    <property type="entry name" value="STAS"/>
    <property type="match status" value="1"/>
</dbReference>
<dbReference type="PANTHER" id="PTHR33495:SF2">
    <property type="entry name" value="ANTI-SIGMA FACTOR ANTAGONIST TM_1081-RELATED"/>
    <property type="match status" value="1"/>
</dbReference>
<dbReference type="InterPro" id="IPR036513">
    <property type="entry name" value="STAS_dom_sf"/>
</dbReference>
<protein>
    <recommendedName>
        <fullName evidence="2">Anti-sigma factor antagonist</fullName>
    </recommendedName>
</protein>
<evidence type="ECO:0000313" key="4">
    <source>
        <dbReference type="EMBL" id="GGO61411.1"/>
    </source>
</evidence>
<dbReference type="RefSeq" id="WP_225261999.1">
    <property type="nucleotide sequence ID" value="NZ_BMNH01000001.1"/>
</dbReference>
<dbReference type="Gene3D" id="3.30.750.24">
    <property type="entry name" value="STAS domain"/>
    <property type="match status" value="1"/>
</dbReference>
<dbReference type="Proteomes" id="UP000646523">
    <property type="component" value="Unassembled WGS sequence"/>
</dbReference>
<keyword evidence="5" id="KW-1185">Reference proteome</keyword>
<dbReference type="PANTHER" id="PTHR33495">
    <property type="entry name" value="ANTI-SIGMA FACTOR ANTAGONIST TM_1081-RELATED-RELATED"/>
    <property type="match status" value="1"/>
</dbReference>
<sequence>MTAPVHMTQVSADTGAGVCVLSLTGELDYINAAELRSDIEGVLAPEHRNLVLDLSGLEFCDSTGIRVFLIFRKLMLERGGSIALAGLTSRLERIFRMTGLSQAFPLYPSADQATAAVAESD</sequence>